<dbReference type="GO" id="GO:0098609">
    <property type="term" value="P:cell-cell adhesion"/>
    <property type="evidence" value="ECO:0007669"/>
    <property type="project" value="TreeGrafter"/>
</dbReference>
<dbReference type="InterPro" id="IPR036116">
    <property type="entry name" value="FN3_sf"/>
</dbReference>
<dbReference type="FunFam" id="2.60.40.10:FF:000035">
    <property type="entry name" value="Contactin 1"/>
    <property type="match status" value="1"/>
</dbReference>
<evidence type="ECO:0000256" key="6">
    <source>
        <dbReference type="ARBA" id="ARBA00023319"/>
    </source>
</evidence>
<evidence type="ECO:0000313" key="11">
    <source>
        <dbReference type="EMBL" id="CAI9723606.1"/>
    </source>
</evidence>
<dbReference type="PROSITE" id="PS50041">
    <property type="entry name" value="C_TYPE_LECTIN_2"/>
    <property type="match status" value="1"/>
</dbReference>
<dbReference type="Gene3D" id="2.60.40.10">
    <property type="entry name" value="Immunoglobulins"/>
    <property type="match status" value="10"/>
</dbReference>
<dbReference type="InterPro" id="IPR013783">
    <property type="entry name" value="Ig-like_fold"/>
</dbReference>
<dbReference type="Pfam" id="PF13927">
    <property type="entry name" value="Ig_3"/>
    <property type="match status" value="2"/>
</dbReference>
<evidence type="ECO:0000259" key="8">
    <source>
        <dbReference type="PROSITE" id="PS50041"/>
    </source>
</evidence>
<dbReference type="CDD" id="cd00037">
    <property type="entry name" value="CLECT"/>
    <property type="match status" value="1"/>
</dbReference>
<feature type="domain" description="Fibronectin type-III" evidence="10">
    <location>
        <begin position="883"/>
        <end position="984"/>
    </location>
</feature>
<dbReference type="SMART" id="SM00060">
    <property type="entry name" value="FN3"/>
    <property type="match status" value="4"/>
</dbReference>
<keyword evidence="6" id="KW-0393">Immunoglobulin domain</keyword>
<dbReference type="PANTHER" id="PTHR44170">
    <property type="entry name" value="PROTEIN SIDEKICK"/>
    <property type="match status" value="1"/>
</dbReference>
<dbReference type="Proteomes" id="UP001162480">
    <property type="component" value="Chromosome 5"/>
</dbReference>
<proteinExistence type="predicted"/>
<keyword evidence="7" id="KW-0732">Signal</keyword>
<dbReference type="AlphaFoldDB" id="A0AA36F2U2"/>
<dbReference type="FunFam" id="2.60.40.10:FF:000004">
    <property type="entry name" value="DCC isoform 1"/>
    <property type="match status" value="1"/>
</dbReference>
<feature type="chain" id="PRO_5041201659" evidence="7">
    <location>
        <begin position="23"/>
        <end position="1233"/>
    </location>
</feature>
<feature type="domain" description="Fibronectin type-III" evidence="10">
    <location>
        <begin position="769"/>
        <end position="878"/>
    </location>
</feature>
<dbReference type="FunFam" id="2.60.40.10:FF:000052">
    <property type="entry name" value="Contactin 1"/>
    <property type="match status" value="1"/>
</dbReference>
<keyword evidence="3" id="KW-0472">Membrane</keyword>
<dbReference type="Pfam" id="PF07679">
    <property type="entry name" value="I-set"/>
    <property type="match status" value="3"/>
</dbReference>
<dbReference type="Pfam" id="PF00059">
    <property type="entry name" value="Lectin_C"/>
    <property type="match status" value="1"/>
</dbReference>
<evidence type="ECO:0000256" key="1">
    <source>
        <dbReference type="ARBA" id="ARBA00004370"/>
    </source>
</evidence>
<reference evidence="11" key="1">
    <citation type="submission" date="2023-08" db="EMBL/GenBank/DDBJ databases">
        <authorList>
            <person name="Alioto T."/>
            <person name="Alioto T."/>
            <person name="Gomez Garrido J."/>
        </authorList>
    </citation>
    <scope>NUCLEOTIDE SEQUENCE</scope>
</reference>
<protein>
    <submittedName>
        <fullName evidence="11">Contactincontactin-like</fullName>
    </submittedName>
</protein>
<feature type="domain" description="Fibronectin type-III" evidence="10">
    <location>
        <begin position="989"/>
        <end position="1087"/>
    </location>
</feature>
<dbReference type="GO" id="GO:0005886">
    <property type="term" value="C:plasma membrane"/>
    <property type="evidence" value="ECO:0007669"/>
    <property type="project" value="TreeGrafter"/>
</dbReference>
<evidence type="ECO:0000259" key="10">
    <source>
        <dbReference type="PROSITE" id="PS50853"/>
    </source>
</evidence>
<dbReference type="PANTHER" id="PTHR44170:SF6">
    <property type="entry name" value="CONTACTIN"/>
    <property type="match status" value="1"/>
</dbReference>
<keyword evidence="4" id="KW-1015">Disulfide bond</keyword>
<feature type="domain" description="Fibronectin type-III" evidence="10">
    <location>
        <begin position="1092"/>
        <end position="1189"/>
    </location>
</feature>
<keyword evidence="5" id="KW-0325">Glycoprotein</keyword>
<dbReference type="Gene3D" id="3.10.100.10">
    <property type="entry name" value="Mannose-Binding Protein A, subunit A"/>
    <property type="match status" value="1"/>
</dbReference>
<dbReference type="InterPro" id="IPR036179">
    <property type="entry name" value="Ig-like_dom_sf"/>
</dbReference>
<name>A0AA36F2U2_OCTVU</name>
<dbReference type="Pfam" id="PF00041">
    <property type="entry name" value="fn3"/>
    <property type="match status" value="4"/>
</dbReference>
<evidence type="ECO:0000256" key="7">
    <source>
        <dbReference type="SAM" id="SignalP"/>
    </source>
</evidence>
<dbReference type="SUPFAM" id="SSF49265">
    <property type="entry name" value="Fibronectin type III"/>
    <property type="match status" value="2"/>
</dbReference>
<dbReference type="InterPro" id="IPR003599">
    <property type="entry name" value="Ig_sub"/>
</dbReference>
<dbReference type="CDD" id="cd00063">
    <property type="entry name" value="FN3"/>
    <property type="match status" value="4"/>
</dbReference>
<accession>A0AA36F2U2</accession>
<evidence type="ECO:0000259" key="9">
    <source>
        <dbReference type="PROSITE" id="PS50835"/>
    </source>
</evidence>
<evidence type="ECO:0000256" key="3">
    <source>
        <dbReference type="ARBA" id="ARBA00023136"/>
    </source>
</evidence>
<dbReference type="EMBL" id="OX597818">
    <property type="protein sequence ID" value="CAI9723606.1"/>
    <property type="molecule type" value="Genomic_DNA"/>
</dbReference>
<sequence length="1233" mass="138458">MPSLAMPLILVFLACFSLQTLADCPNQWQKYSDSCYNFIMNSLKSIDMAKEECSKYGATLVSVNSQGENNFLTSYFGQNKLTGFTWYTSGEYIGNNNFRWLGDGQDINSQTMFWANDARRNGTGRFIIYVYHDGKYSWIRDDGQTQRSSICEIPEKESYRIYNPHRSFDFGQHLNDMNNIQRGPKAKREPMNVLAIMSPPSAYMEFTAFGNPPPVYSWYRGNTAVSSTLGSRYTLTNGRLTISDLKAGVDDTNYRCMASNDYGKIMSRTVQFTLGFLGEFLNTPREGNVANSYEGTYLQCKPPNHKPALRYQWSFNENVNFVRPDKNPYLFISRNGNLYFSEVTQSDAGSYFCMVALTIPENYKPFKDTPGSLRTSMAIQLNINNKGARSIKPQMQADFPAIFPDQALEGGPIQIECFAYGTYTLDYSWSRVGSEMPKYVKYEDHKRVLIFPKASVSDSGTYICTVTNAYGSDTATVHLDVKVRPHFKTEMKDQLLDIGSQLTWQCEAHAKPAAVYSWYKNGEQMKSVSGRVIVHNNIMTILKISKDDDGMYQCEAKNDYGSALSAGQLRVLELKPEFWSNPLQPSTLAAEQGNVTLPCKPEAAPYPTIEWFKNGMSLGLTPGSPSNRYTLYHNGDLLITDIMSSDGGTYKCEATNRLGTASTETQLSVKRSTVISIKPRNTKVIFNETAVLKCRASYPKELDAVYTWSFNGYDIQVKAGDHYGRGEGDDKGDLYIKNAGFRHAGHYLCQVKTIIGTTSAGAYLTVIGPPGRPQGLAAQKVLNQKESLQLAWFDGRDNDAPITYYIIEFQTNFTSIWELFGPAIPRHLVEVNTESGQLRTTIHGLIPAVSYRFRMGAINKYGTGEKSLSSSWIKIDPDAPRKAPEEVGGGGGKVSTLVITWKPLLHQDHNGKNFGYRVFWRKKRDAFKPEHIWSLTNVSGSISKLVIQIEPQNYYTQYEVQVQARNNIGMGPNSTIVTIYSAEDLPAITVTNVKGYAYNATAIKVTWTPVKEDRKTLKGKLRGYKIKYWKSDLNELRAIEAIHYGQAEEALLIGLLPNTYYNFRMMVFNSAGFGPISDEYFAKTYHKPPHDYPTEVQILPLSSDSCIIAFRGVSTQSDEEPLQGYLVKYWLVNDDIRQALQIDLGREVQGEIRNLRKGVVYNLRVIGYSRGGEGAKSSPVTQFTITKGGQVQGDMFNPLTTHALLAGSSRTTFTLTICCLSLLLSQLYTLFLI</sequence>
<evidence type="ECO:0000313" key="12">
    <source>
        <dbReference type="Proteomes" id="UP001162480"/>
    </source>
</evidence>
<dbReference type="PROSITE" id="PS50853">
    <property type="entry name" value="FN3"/>
    <property type="match status" value="4"/>
</dbReference>
<feature type="domain" description="Ig-like" evidence="9">
    <location>
        <begin position="576"/>
        <end position="668"/>
    </location>
</feature>
<comment type="subcellular location">
    <subcellularLocation>
        <location evidence="1">Membrane</location>
    </subcellularLocation>
</comment>
<dbReference type="SUPFAM" id="SSF56436">
    <property type="entry name" value="C-type lectin-like"/>
    <property type="match status" value="1"/>
</dbReference>
<dbReference type="SMART" id="SM00408">
    <property type="entry name" value="IGc2"/>
    <property type="match status" value="5"/>
</dbReference>
<feature type="domain" description="Ig-like" evidence="9">
    <location>
        <begin position="184"/>
        <end position="271"/>
    </location>
</feature>
<evidence type="ECO:0000256" key="2">
    <source>
        <dbReference type="ARBA" id="ARBA00022737"/>
    </source>
</evidence>
<dbReference type="InterPro" id="IPR016186">
    <property type="entry name" value="C-type_lectin-like/link_sf"/>
</dbReference>
<feature type="signal peptide" evidence="7">
    <location>
        <begin position="1"/>
        <end position="22"/>
    </location>
</feature>
<dbReference type="InterPro" id="IPR003961">
    <property type="entry name" value="FN3_dom"/>
</dbReference>
<feature type="domain" description="Ig-like" evidence="9">
    <location>
        <begin position="284"/>
        <end position="355"/>
    </location>
</feature>
<feature type="domain" description="C-type lectin" evidence="8">
    <location>
        <begin position="31"/>
        <end position="152"/>
    </location>
</feature>
<dbReference type="GO" id="GO:0030424">
    <property type="term" value="C:axon"/>
    <property type="evidence" value="ECO:0007669"/>
    <property type="project" value="TreeGrafter"/>
</dbReference>
<dbReference type="InterPro" id="IPR013098">
    <property type="entry name" value="Ig_I-set"/>
</dbReference>
<dbReference type="InterPro" id="IPR007110">
    <property type="entry name" value="Ig-like_dom"/>
</dbReference>
<feature type="domain" description="Ig-like" evidence="9">
    <location>
        <begin position="672"/>
        <end position="765"/>
    </location>
</feature>
<feature type="domain" description="Ig-like" evidence="9">
    <location>
        <begin position="400"/>
        <end position="480"/>
    </location>
</feature>
<dbReference type="InterPro" id="IPR001304">
    <property type="entry name" value="C-type_lectin-like"/>
</dbReference>
<dbReference type="GO" id="GO:0007411">
    <property type="term" value="P:axon guidance"/>
    <property type="evidence" value="ECO:0007669"/>
    <property type="project" value="TreeGrafter"/>
</dbReference>
<dbReference type="InterPro" id="IPR016187">
    <property type="entry name" value="CTDL_fold"/>
</dbReference>
<evidence type="ECO:0000256" key="5">
    <source>
        <dbReference type="ARBA" id="ARBA00023180"/>
    </source>
</evidence>
<dbReference type="FunFam" id="2.60.40.10:FF:000028">
    <property type="entry name" value="Neuronal cell adhesion molecule"/>
    <property type="match status" value="1"/>
</dbReference>
<feature type="domain" description="Ig-like" evidence="9">
    <location>
        <begin position="485"/>
        <end position="565"/>
    </location>
</feature>
<gene>
    <name evidence="11" type="ORF">OCTVUL_1B009670</name>
</gene>
<dbReference type="SUPFAM" id="SSF48726">
    <property type="entry name" value="Immunoglobulin"/>
    <property type="match status" value="6"/>
</dbReference>
<dbReference type="InterPro" id="IPR003598">
    <property type="entry name" value="Ig_sub2"/>
</dbReference>
<dbReference type="FunFam" id="2.60.40.10:FF:000032">
    <property type="entry name" value="palladin isoform X1"/>
    <property type="match status" value="1"/>
</dbReference>
<dbReference type="SMART" id="SM00034">
    <property type="entry name" value="CLECT"/>
    <property type="match status" value="1"/>
</dbReference>
<dbReference type="PROSITE" id="PS50835">
    <property type="entry name" value="IG_LIKE"/>
    <property type="match status" value="6"/>
</dbReference>
<keyword evidence="12" id="KW-1185">Reference proteome</keyword>
<dbReference type="SMART" id="SM00409">
    <property type="entry name" value="IG"/>
    <property type="match status" value="6"/>
</dbReference>
<evidence type="ECO:0000256" key="4">
    <source>
        <dbReference type="ARBA" id="ARBA00023157"/>
    </source>
</evidence>
<organism evidence="11 12">
    <name type="scientific">Octopus vulgaris</name>
    <name type="common">Common octopus</name>
    <dbReference type="NCBI Taxonomy" id="6645"/>
    <lineage>
        <taxon>Eukaryota</taxon>
        <taxon>Metazoa</taxon>
        <taxon>Spiralia</taxon>
        <taxon>Lophotrochozoa</taxon>
        <taxon>Mollusca</taxon>
        <taxon>Cephalopoda</taxon>
        <taxon>Coleoidea</taxon>
        <taxon>Octopodiformes</taxon>
        <taxon>Octopoda</taxon>
        <taxon>Incirrata</taxon>
        <taxon>Octopodidae</taxon>
        <taxon>Octopus</taxon>
    </lineage>
</organism>
<keyword evidence="2" id="KW-0677">Repeat</keyword>